<gene>
    <name evidence="2" type="ORF">DFP72DRAFT_905829</name>
    <name evidence="3" type="ORF">DFP72DRAFT_905846</name>
</gene>
<name>A0A8H6HRU6_9AGAR</name>
<protein>
    <submittedName>
        <fullName evidence="3">Uncharacterized protein</fullName>
    </submittedName>
</protein>
<dbReference type="Proteomes" id="UP000521943">
    <property type="component" value="Unassembled WGS sequence"/>
</dbReference>
<proteinExistence type="predicted"/>
<keyword evidence="4" id="KW-1185">Reference proteome</keyword>
<dbReference type="EMBL" id="JACGCI010000046">
    <property type="protein sequence ID" value="KAF6752018.1"/>
    <property type="molecule type" value="Genomic_DNA"/>
</dbReference>
<dbReference type="EMBL" id="JACGCI010000046">
    <property type="protein sequence ID" value="KAF6752019.1"/>
    <property type="molecule type" value="Genomic_DNA"/>
</dbReference>
<accession>A0A8H6HRU6</accession>
<evidence type="ECO:0000313" key="2">
    <source>
        <dbReference type="EMBL" id="KAF6752018.1"/>
    </source>
</evidence>
<organism evidence="3 4">
    <name type="scientific">Ephemerocybe angulata</name>
    <dbReference type="NCBI Taxonomy" id="980116"/>
    <lineage>
        <taxon>Eukaryota</taxon>
        <taxon>Fungi</taxon>
        <taxon>Dikarya</taxon>
        <taxon>Basidiomycota</taxon>
        <taxon>Agaricomycotina</taxon>
        <taxon>Agaricomycetes</taxon>
        <taxon>Agaricomycetidae</taxon>
        <taxon>Agaricales</taxon>
        <taxon>Agaricineae</taxon>
        <taxon>Psathyrellaceae</taxon>
        <taxon>Ephemerocybe</taxon>
    </lineage>
</organism>
<sequence>MRPPPVGDRQCLSREYRECKRQVLDAIGRKLLTLALFKVVLRQSKHGHSTQNLANYALLEYCATPRGASGDCLKVARTPPGKPTASPKLWPCVCRCCCSLGWEAVVAIVVANGPRNEQVSAICQNAAIRTHPPVHPSCLRSFGHAAWTIPADSRSEASPPHGGEGYSALTVILDLNTRGITTRTSDLLTQRTPTSLPPIENHPLRLLQVNKRPPPSWKRMKSPTSEPEVLAVDARREYRDLTQPPITTPAAKARARPGPCMRRHRQRVPCCAPSLWR</sequence>
<feature type="region of interest" description="Disordered" evidence="1">
    <location>
        <begin position="209"/>
        <end position="228"/>
    </location>
</feature>
<dbReference type="AlphaFoldDB" id="A0A8H6HRU6"/>
<evidence type="ECO:0000313" key="4">
    <source>
        <dbReference type="Proteomes" id="UP000521943"/>
    </source>
</evidence>
<reference evidence="3 4" key="1">
    <citation type="submission" date="2020-07" db="EMBL/GenBank/DDBJ databases">
        <title>Comparative genomics of pyrophilous fungi reveals a link between fire events and developmental genes.</title>
        <authorList>
            <consortium name="DOE Joint Genome Institute"/>
            <person name="Steindorff A.S."/>
            <person name="Carver A."/>
            <person name="Calhoun S."/>
            <person name="Stillman K."/>
            <person name="Liu H."/>
            <person name="Lipzen A."/>
            <person name="Pangilinan J."/>
            <person name="Labutti K."/>
            <person name="Bruns T.D."/>
            <person name="Grigoriev I.V."/>
        </authorList>
    </citation>
    <scope>NUCLEOTIDE SEQUENCE [LARGE SCALE GENOMIC DNA]</scope>
    <source>
        <strain evidence="3 4">CBS 144469</strain>
    </source>
</reference>
<comment type="caution">
    <text evidence="3">The sequence shown here is derived from an EMBL/GenBank/DDBJ whole genome shotgun (WGS) entry which is preliminary data.</text>
</comment>
<evidence type="ECO:0000313" key="3">
    <source>
        <dbReference type="EMBL" id="KAF6752019.1"/>
    </source>
</evidence>
<evidence type="ECO:0000256" key="1">
    <source>
        <dbReference type="SAM" id="MobiDB-lite"/>
    </source>
</evidence>